<keyword evidence="2" id="KW-0472">Membrane</keyword>
<evidence type="ECO:0000256" key="2">
    <source>
        <dbReference type="SAM" id="Phobius"/>
    </source>
</evidence>
<proteinExistence type="predicted"/>
<feature type="transmembrane region" description="Helical" evidence="2">
    <location>
        <begin position="119"/>
        <end position="142"/>
    </location>
</feature>
<name>U1N3H3_9EURY</name>
<dbReference type="HOGENOM" id="CLU_120787_0_0_2"/>
<keyword evidence="2" id="KW-1133">Transmembrane helix</keyword>
<evidence type="ECO:0000313" key="3">
    <source>
        <dbReference type="EMBL" id="ERG90908.1"/>
    </source>
</evidence>
<evidence type="ECO:0000256" key="1">
    <source>
        <dbReference type="SAM" id="MobiDB-lite"/>
    </source>
</evidence>
<keyword evidence="2" id="KW-0812">Transmembrane</keyword>
<dbReference type="Pfam" id="PF24364">
    <property type="entry name" value="DUF7520"/>
    <property type="match status" value="1"/>
</dbReference>
<protein>
    <recommendedName>
        <fullName evidence="5">Cox cluster protein</fullName>
    </recommendedName>
</protein>
<dbReference type="InterPro" id="IPR055942">
    <property type="entry name" value="DUF7520"/>
</dbReference>
<feature type="transmembrane region" description="Helical" evidence="2">
    <location>
        <begin position="162"/>
        <end position="185"/>
    </location>
</feature>
<sequence length="194" mass="21078">MLYLMYPQRCIGSHSPGRVIRVSHCTSLNCSSSLPLILSVICWLSQPLFSYRWNHDGANQIAFVSESDATETTTDHTGSQNGEKTETGSSEDIDNQNQTQKHSQHIEQSHTHGRSGRQFVIILYFALTGAAGMAGYLTGYFVDGLSAPAFLFIIPFPPTPVGFAAYGGLTIAIVIGIPLGLVIYVSEYADSIET</sequence>
<evidence type="ECO:0008006" key="5">
    <source>
        <dbReference type="Google" id="ProtNLM"/>
    </source>
</evidence>
<accession>U1N3H3</accession>
<dbReference type="Proteomes" id="UP000030649">
    <property type="component" value="Unassembled WGS sequence"/>
</dbReference>
<dbReference type="EMBL" id="KE356560">
    <property type="protein sequence ID" value="ERG90908.1"/>
    <property type="molecule type" value="Genomic_DNA"/>
</dbReference>
<gene>
    <name evidence="3" type="ORF">J07HQW1_00938</name>
</gene>
<feature type="region of interest" description="Disordered" evidence="1">
    <location>
        <begin position="66"/>
        <end position="112"/>
    </location>
</feature>
<dbReference type="AlphaFoldDB" id="U1N3H3"/>
<reference evidence="3 4" key="1">
    <citation type="journal article" date="2013" name="PLoS ONE">
        <title>Assembly-driven community genomics of a hypersaline microbial ecosystem.</title>
        <authorList>
            <person name="Podell S."/>
            <person name="Ugalde J.A."/>
            <person name="Narasingarao P."/>
            <person name="Banfield J.F."/>
            <person name="Heidelberg K.B."/>
            <person name="Allen E.E."/>
        </authorList>
    </citation>
    <scope>NUCLEOTIDE SEQUENCE [LARGE SCALE GENOMIC DNA]</scope>
    <source>
        <strain evidence="4">J07HQW1</strain>
    </source>
</reference>
<organism evidence="3 4">
    <name type="scientific">Haloquadratum walsbyi J07HQW1</name>
    <dbReference type="NCBI Taxonomy" id="1238424"/>
    <lineage>
        <taxon>Archaea</taxon>
        <taxon>Methanobacteriati</taxon>
        <taxon>Methanobacteriota</taxon>
        <taxon>Stenosarchaea group</taxon>
        <taxon>Halobacteria</taxon>
        <taxon>Halobacteriales</taxon>
        <taxon>Haloferacaceae</taxon>
        <taxon>Haloquadratum</taxon>
    </lineage>
</organism>
<evidence type="ECO:0000313" key="4">
    <source>
        <dbReference type="Proteomes" id="UP000030649"/>
    </source>
</evidence>
<feature type="compositionally biased region" description="Polar residues" evidence="1">
    <location>
        <begin position="70"/>
        <end position="88"/>
    </location>
</feature>